<dbReference type="SMART" id="SM00388">
    <property type="entry name" value="HisKA"/>
    <property type="match status" value="1"/>
</dbReference>
<comment type="subcellular location">
    <subcellularLocation>
        <location evidence="2">Membrane</location>
    </subcellularLocation>
</comment>
<organism evidence="14 15">
    <name type="scientific">Denitratimonas tolerans</name>
    <dbReference type="NCBI Taxonomy" id="1338420"/>
    <lineage>
        <taxon>Bacteria</taxon>
        <taxon>Pseudomonadati</taxon>
        <taxon>Pseudomonadota</taxon>
        <taxon>Gammaproteobacteria</taxon>
        <taxon>Lysobacterales</taxon>
        <taxon>Lysobacteraceae</taxon>
        <taxon>Denitratimonas</taxon>
    </lineage>
</organism>
<evidence type="ECO:0000313" key="14">
    <source>
        <dbReference type="EMBL" id="MEJ1248501.1"/>
    </source>
</evidence>
<dbReference type="GO" id="GO:0000155">
    <property type="term" value="F:phosphorelay sensor kinase activity"/>
    <property type="evidence" value="ECO:0007669"/>
    <property type="project" value="InterPro"/>
</dbReference>
<dbReference type="PROSITE" id="PS50109">
    <property type="entry name" value="HIS_KIN"/>
    <property type="match status" value="1"/>
</dbReference>
<name>A0AAW9R2D8_9GAMM</name>
<feature type="transmembrane region" description="Helical" evidence="11">
    <location>
        <begin position="138"/>
        <end position="160"/>
    </location>
</feature>
<dbReference type="InterPro" id="IPR050428">
    <property type="entry name" value="TCS_sensor_his_kinase"/>
</dbReference>
<evidence type="ECO:0000256" key="4">
    <source>
        <dbReference type="ARBA" id="ARBA00022553"/>
    </source>
</evidence>
<dbReference type="AlphaFoldDB" id="A0AAW9R2D8"/>
<dbReference type="EMBL" id="JBBDHC010000002">
    <property type="protein sequence ID" value="MEJ1248501.1"/>
    <property type="molecule type" value="Genomic_DNA"/>
</dbReference>
<dbReference type="CDD" id="cd00082">
    <property type="entry name" value="HisKA"/>
    <property type="match status" value="1"/>
</dbReference>
<dbReference type="InterPro" id="IPR036890">
    <property type="entry name" value="HATPase_C_sf"/>
</dbReference>
<dbReference type="PRINTS" id="PR00344">
    <property type="entry name" value="BCTRLSENSOR"/>
</dbReference>
<dbReference type="InterPro" id="IPR003594">
    <property type="entry name" value="HATPase_dom"/>
</dbReference>
<gene>
    <name evidence="14" type="ORF">WB794_02245</name>
</gene>
<keyword evidence="6 11" id="KW-0812">Transmembrane</keyword>
<dbReference type="GO" id="GO:0005886">
    <property type="term" value="C:plasma membrane"/>
    <property type="evidence" value="ECO:0007669"/>
    <property type="project" value="TreeGrafter"/>
</dbReference>
<reference evidence="14 15" key="1">
    <citation type="journal article" date="2016" name="Antonie Van Leeuwenhoek">
        <title>Denitratimonas tolerans gen. nov., sp. nov., a denitrifying bacterium isolated from a bioreactor for tannery wastewater treatment.</title>
        <authorList>
            <person name="Han S.I."/>
            <person name="Kim J.O."/>
            <person name="Lee Y.R."/>
            <person name="Ekpeghere K.I."/>
            <person name="Koh S.C."/>
            <person name="Whang K.S."/>
        </authorList>
    </citation>
    <scope>NUCLEOTIDE SEQUENCE [LARGE SCALE GENOMIC DNA]</scope>
    <source>
        <strain evidence="14 15">KACC 17565</strain>
    </source>
</reference>
<dbReference type="InterPro" id="IPR005467">
    <property type="entry name" value="His_kinase_dom"/>
</dbReference>
<dbReference type="Gene3D" id="1.10.287.130">
    <property type="match status" value="1"/>
</dbReference>
<dbReference type="Pfam" id="PF02518">
    <property type="entry name" value="HATPase_c"/>
    <property type="match status" value="1"/>
</dbReference>
<comment type="caution">
    <text evidence="14">The sequence shown here is derived from an EMBL/GenBank/DDBJ whole genome shotgun (WGS) entry which is preliminary data.</text>
</comment>
<evidence type="ECO:0000313" key="15">
    <source>
        <dbReference type="Proteomes" id="UP001364472"/>
    </source>
</evidence>
<dbReference type="InterPro" id="IPR003660">
    <property type="entry name" value="HAMP_dom"/>
</dbReference>
<dbReference type="PANTHER" id="PTHR45436:SF16">
    <property type="entry name" value="HISTIDINE KINASE"/>
    <property type="match status" value="1"/>
</dbReference>
<comment type="catalytic activity">
    <reaction evidence="1">
        <text>ATP + protein L-histidine = ADP + protein N-phospho-L-histidine.</text>
        <dbReference type="EC" id="2.7.13.3"/>
    </reaction>
</comment>
<dbReference type="Pfam" id="PF00512">
    <property type="entry name" value="HisKA"/>
    <property type="match status" value="1"/>
</dbReference>
<proteinExistence type="predicted"/>
<dbReference type="InterPro" id="IPR036097">
    <property type="entry name" value="HisK_dim/P_sf"/>
</dbReference>
<dbReference type="Proteomes" id="UP001364472">
    <property type="component" value="Unassembled WGS sequence"/>
</dbReference>
<dbReference type="SUPFAM" id="SSF47384">
    <property type="entry name" value="Homodimeric domain of signal transducing histidine kinase"/>
    <property type="match status" value="1"/>
</dbReference>
<evidence type="ECO:0000256" key="10">
    <source>
        <dbReference type="ARBA" id="ARBA00023136"/>
    </source>
</evidence>
<evidence type="ECO:0000256" key="5">
    <source>
        <dbReference type="ARBA" id="ARBA00022679"/>
    </source>
</evidence>
<keyword evidence="9" id="KW-0902">Two-component regulatory system</keyword>
<evidence type="ECO:0000256" key="1">
    <source>
        <dbReference type="ARBA" id="ARBA00000085"/>
    </source>
</evidence>
<dbReference type="PROSITE" id="PS50885">
    <property type="entry name" value="HAMP"/>
    <property type="match status" value="1"/>
</dbReference>
<dbReference type="RefSeq" id="WP_337334215.1">
    <property type="nucleotide sequence ID" value="NZ_JBBDHC010000002.1"/>
</dbReference>
<feature type="transmembrane region" description="Helical" evidence="11">
    <location>
        <begin position="12"/>
        <end position="33"/>
    </location>
</feature>
<sequence>MIRVRSSLARQVGVGLVVYGLLLSAALFTHGLMVNEHAERMLWQAMLDTEMDIIFARLRDDPDHAWSNNGKLDLYRFDAGAQVPPEVSALPPGLHDEVRFNDNEWVVLVRDDSHQTRHALALDIDGFEAAEWRLMRPVILFSILAMLLLSVAIFFGVRLLTGPLRNLATRIADLAPDRRGQRVELSRYASTELEVIAASLNDYLGRNDRFVERERAFIDSASHELRTPLTVIRGATQVARVIDGIPAAALSQLERIARTTAEMEEMVAMLLMLARVPRRIRDASERIRLDEVVSAVVEDHRALCEGKALRLVLGSLAPCIVIAPEAVVRVTVANLVRNAIEHSDQGDICIWLDASARVEIRDPGHGMTPEEISALYARIARGGDRGSGIGLALIARLSEHLGWPLDIQPGPDGQGTRVRLDLSGSLAP</sequence>
<evidence type="ECO:0000256" key="7">
    <source>
        <dbReference type="ARBA" id="ARBA00022777"/>
    </source>
</evidence>
<dbReference type="SUPFAM" id="SSF55874">
    <property type="entry name" value="ATPase domain of HSP90 chaperone/DNA topoisomerase II/histidine kinase"/>
    <property type="match status" value="1"/>
</dbReference>
<dbReference type="InterPro" id="IPR003661">
    <property type="entry name" value="HisK_dim/P_dom"/>
</dbReference>
<evidence type="ECO:0000256" key="3">
    <source>
        <dbReference type="ARBA" id="ARBA00012438"/>
    </source>
</evidence>
<feature type="domain" description="Histidine kinase" evidence="12">
    <location>
        <begin position="220"/>
        <end position="426"/>
    </location>
</feature>
<dbReference type="InterPro" id="IPR004358">
    <property type="entry name" value="Sig_transdc_His_kin-like_C"/>
</dbReference>
<evidence type="ECO:0000256" key="9">
    <source>
        <dbReference type="ARBA" id="ARBA00023012"/>
    </source>
</evidence>
<evidence type="ECO:0000256" key="6">
    <source>
        <dbReference type="ARBA" id="ARBA00022692"/>
    </source>
</evidence>
<keyword evidence="5" id="KW-0808">Transferase</keyword>
<dbReference type="EC" id="2.7.13.3" evidence="3"/>
<feature type="domain" description="HAMP" evidence="13">
    <location>
        <begin position="158"/>
        <end position="212"/>
    </location>
</feature>
<accession>A0AAW9R2D8</accession>
<evidence type="ECO:0000256" key="8">
    <source>
        <dbReference type="ARBA" id="ARBA00022989"/>
    </source>
</evidence>
<dbReference type="SMART" id="SM00387">
    <property type="entry name" value="HATPase_c"/>
    <property type="match status" value="1"/>
</dbReference>
<keyword evidence="15" id="KW-1185">Reference proteome</keyword>
<keyword evidence="4" id="KW-0597">Phosphoprotein</keyword>
<keyword evidence="7 14" id="KW-0418">Kinase</keyword>
<evidence type="ECO:0000259" key="13">
    <source>
        <dbReference type="PROSITE" id="PS50885"/>
    </source>
</evidence>
<evidence type="ECO:0000256" key="2">
    <source>
        <dbReference type="ARBA" id="ARBA00004370"/>
    </source>
</evidence>
<evidence type="ECO:0000259" key="12">
    <source>
        <dbReference type="PROSITE" id="PS50109"/>
    </source>
</evidence>
<dbReference type="Gene3D" id="3.30.565.10">
    <property type="entry name" value="Histidine kinase-like ATPase, C-terminal domain"/>
    <property type="match status" value="1"/>
</dbReference>
<keyword evidence="8 11" id="KW-1133">Transmembrane helix</keyword>
<dbReference type="PANTHER" id="PTHR45436">
    <property type="entry name" value="SENSOR HISTIDINE KINASE YKOH"/>
    <property type="match status" value="1"/>
</dbReference>
<protein>
    <recommendedName>
        <fullName evidence="3">histidine kinase</fullName>
        <ecNumber evidence="3">2.7.13.3</ecNumber>
    </recommendedName>
</protein>
<keyword evidence="10 11" id="KW-0472">Membrane</keyword>
<evidence type="ECO:0000256" key="11">
    <source>
        <dbReference type="SAM" id="Phobius"/>
    </source>
</evidence>